<dbReference type="FunFam" id="3.40.980.10:FF:000004">
    <property type="entry name" value="Molybdopterin molybdenumtransferase"/>
    <property type="match status" value="1"/>
</dbReference>
<protein>
    <recommendedName>
        <fullName evidence="11">Molybdopterin molybdenumtransferase</fullName>
        <ecNumber evidence="11">2.10.1.1</ecNumber>
    </recommendedName>
</protein>
<keyword evidence="7 11" id="KW-0479">Metal-binding</keyword>
<reference evidence="13 14" key="1">
    <citation type="submission" date="2017-09" db="EMBL/GenBank/DDBJ databases">
        <title>Depth-based differentiation of microbial function through sediment-hosted aquifers and enrichment of novel symbionts in the deep terrestrial subsurface.</title>
        <authorList>
            <person name="Probst A.J."/>
            <person name="Ladd B."/>
            <person name="Jarett J.K."/>
            <person name="Geller-Mcgrath D.E."/>
            <person name="Sieber C.M."/>
            <person name="Emerson J.B."/>
            <person name="Anantharaman K."/>
            <person name="Thomas B.C."/>
            <person name="Malmstrom R."/>
            <person name="Stieglmeier M."/>
            <person name="Klingl A."/>
            <person name="Woyke T."/>
            <person name="Ryan C.M."/>
            <person name="Banfield J.F."/>
        </authorList>
    </citation>
    <scope>NUCLEOTIDE SEQUENCE [LARGE SCALE GENOMIC DNA]</scope>
    <source>
        <strain evidence="13">CG08_land_8_20_14_0_20_45_16</strain>
    </source>
</reference>
<evidence type="ECO:0000256" key="9">
    <source>
        <dbReference type="ARBA" id="ARBA00023150"/>
    </source>
</evidence>
<dbReference type="UniPathway" id="UPA00344"/>
<sequence length="409" mass="44650">MIKAAKALNIVLKHAKSLGTEKIPLSATLGRVLSENIYSDIAMPPFDRSAMDGFAVNSKDKSKAFEIIEDIPAGKVPKKMIKFGQCARIMTGAMLPKGTDKVIKVEDSEPATKSRGSSTFKEPKVLLSGSLKSNVSKAGEDIKKGQLILKKGTKLRPQEAAMLATVGKTKVKVLRQPRVAVISTGSELVEPNHKPKAGQIRNSNASMLLLQLKRQGIDGQYLGIARDNFVATRKLIQKGLKQADILLLSGGVSVGDYDFVREVLKSCGVKVHFNKVAIKPGKPTVFGTKGKKVVFGLPGNPVAVLVIFELFVVPALDKIVGRRTKDNFTPMKLLKDFKRRDTKREQYYPIKITRGNRDFQSQVPDTFAAPLVFHGSAHMQALTKADGIMQIKNGIKNVKKGAMVNVRPI</sequence>
<dbReference type="GO" id="GO:0046872">
    <property type="term" value="F:metal ion binding"/>
    <property type="evidence" value="ECO:0007669"/>
    <property type="project" value="UniProtKB-UniRule"/>
</dbReference>
<dbReference type="InterPro" id="IPR036425">
    <property type="entry name" value="MoaB/Mog-like_dom_sf"/>
</dbReference>
<accession>A0A2H0XWL1</accession>
<evidence type="ECO:0000256" key="10">
    <source>
        <dbReference type="ARBA" id="ARBA00047317"/>
    </source>
</evidence>
<dbReference type="InterPro" id="IPR005110">
    <property type="entry name" value="MoeA_linker/N"/>
</dbReference>
<keyword evidence="8 11" id="KW-0460">Magnesium</keyword>
<dbReference type="SUPFAM" id="SSF63882">
    <property type="entry name" value="MoeA N-terminal region -like"/>
    <property type="match status" value="1"/>
</dbReference>
<dbReference type="Proteomes" id="UP000231343">
    <property type="component" value="Unassembled WGS sequence"/>
</dbReference>
<dbReference type="Gene3D" id="3.40.980.10">
    <property type="entry name" value="MoaB/Mog-like domain"/>
    <property type="match status" value="1"/>
</dbReference>
<evidence type="ECO:0000256" key="1">
    <source>
        <dbReference type="ARBA" id="ARBA00001946"/>
    </source>
</evidence>
<dbReference type="GO" id="GO:0061599">
    <property type="term" value="F:molybdopterin molybdotransferase activity"/>
    <property type="evidence" value="ECO:0007669"/>
    <property type="project" value="UniProtKB-UniRule"/>
</dbReference>
<evidence type="ECO:0000256" key="7">
    <source>
        <dbReference type="ARBA" id="ARBA00022723"/>
    </source>
</evidence>
<dbReference type="PANTHER" id="PTHR10192:SF5">
    <property type="entry name" value="GEPHYRIN"/>
    <property type="match status" value="1"/>
</dbReference>
<feature type="domain" description="MoaB/Mog" evidence="12">
    <location>
        <begin position="180"/>
        <end position="318"/>
    </location>
</feature>
<dbReference type="InterPro" id="IPR008284">
    <property type="entry name" value="MoCF_biosynth_CS"/>
</dbReference>
<comment type="catalytic activity">
    <reaction evidence="10">
        <text>adenylyl-molybdopterin + molybdate = Mo-molybdopterin + AMP + H(+)</text>
        <dbReference type="Rhea" id="RHEA:35047"/>
        <dbReference type="ChEBI" id="CHEBI:15378"/>
        <dbReference type="ChEBI" id="CHEBI:36264"/>
        <dbReference type="ChEBI" id="CHEBI:62727"/>
        <dbReference type="ChEBI" id="CHEBI:71302"/>
        <dbReference type="ChEBI" id="CHEBI:456215"/>
        <dbReference type="EC" id="2.10.1.1"/>
    </reaction>
</comment>
<dbReference type="GO" id="GO:0005829">
    <property type="term" value="C:cytosol"/>
    <property type="evidence" value="ECO:0007669"/>
    <property type="project" value="TreeGrafter"/>
</dbReference>
<comment type="function">
    <text evidence="2 11">Catalyzes the insertion of molybdate into adenylated molybdopterin with the concomitant release of AMP.</text>
</comment>
<dbReference type="InterPro" id="IPR038987">
    <property type="entry name" value="MoeA-like"/>
</dbReference>
<dbReference type="EC" id="2.10.1.1" evidence="11"/>
<evidence type="ECO:0000313" key="13">
    <source>
        <dbReference type="EMBL" id="PIS29333.1"/>
    </source>
</evidence>
<dbReference type="PANTHER" id="PTHR10192">
    <property type="entry name" value="MOLYBDOPTERIN BIOSYNTHESIS PROTEIN"/>
    <property type="match status" value="1"/>
</dbReference>
<gene>
    <name evidence="13" type="ORF">COT42_05745</name>
</gene>
<evidence type="ECO:0000256" key="11">
    <source>
        <dbReference type="RuleBase" id="RU365090"/>
    </source>
</evidence>
<organism evidence="13 14">
    <name type="scientific">Candidatus Saganbacteria bacterium CG08_land_8_20_14_0_20_45_16</name>
    <dbReference type="NCBI Taxonomy" id="2014293"/>
    <lineage>
        <taxon>Bacteria</taxon>
        <taxon>Bacillati</taxon>
        <taxon>Saganbacteria</taxon>
    </lineage>
</organism>
<evidence type="ECO:0000256" key="2">
    <source>
        <dbReference type="ARBA" id="ARBA00002901"/>
    </source>
</evidence>
<evidence type="ECO:0000256" key="6">
    <source>
        <dbReference type="ARBA" id="ARBA00022679"/>
    </source>
</evidence>
<dbReference type="InterPro" id="IPR036135">
    <property type="entry name" value="MoeA_linker/N_sf"/>
</dbReference>
<keyword evidence="9 11" id="KW-0501">Molybdenum cofactor biosynthesis</keyword>
<dbReference type="SUPFAM" id="SSF63867">
    <property type="entry name" value="MoeA C-terminal domain-like"/>
    <property type="match status" value="1"/>
</dbReference>
<dbReference type="NCBIfam" id="NF045515">
    <property type="entry name" value="Glp_gephyrin"/>
    <property type="match status" value="1"/>
</dbReference>
<dbReference type="Gene3D" id="2.40.340.10">
    <property type="entry name" value="MoeA, C-terminal, domain IV"/>
    <property type="match status" value="1"/>
</dbReference>
<evidence type="ECO:0000256" key="3">
    <source>
        <dbReference type="ARBA" id="ARBA00005046"/>
    </source>
</evidence>
<evidence type="ECO:0000256" key="5">
    <source>
        <dbReference type="ARBA" id="ARBA00022505"/>
    </source>
</evidence>
<dbReference type="FunFam" id="2.170.190.11:FF:000001">
    <property type="entry name" value="Molybdopterin molybdenumtransferase"/>
    <property type="match status" value="1"/>
</dbReference>
<dbReference type="SUPFAM" id="SSF53218">
    <property type="entry name" value="Molybdenum cofactor biosynthesis proteins"/>
    <property type="match status" value="1"/>
</dbReference>
<dbReference type="CDD" id="cd00887">
    <property type="entry name" value="MoeA"/>
    <property type="match status" value="1"/>
</dbReference>
<comment type="cofactor">
    <cofactor evidence="1 11">
        <name>Mg(2+)</name>
        <dbReference type="ChEBI" id="CHEBI:18420"/>
    </cofactor>
</comment>
<dbReference type="Gene3D" id="3.90.105.10">
    <property type="entry name" value="Molybdopterin biosynthesis moea protein, domain 2"/>
    <property type="match status" value="1"/>
</dbReference>
<evidence type="ECO:0000313" key="14">
    <source>
        <dbReference type="Proteomes" id="UP000231343"/>
    </source>
</evidence>
<comment type="caution">
    <text evidence="13">The sequence shown here is derived from an EMBL/GenBank/DDBJ whole genome shotgun (WGS) entry which is preliminary data.</text>
</comment>
<dbReference type="Pfam" id="PF03453">
    <property type="entry name" value="MoeA_N"/>
    <property type="match status" value="1"/>
</dbReference>
<dbReference type="AlphaFoldDB" id="A0A2H0XWL1"/>
<dbReference type="SMART" id="SM00852">
    <property type="entry name" value="MoCF_biosynth"/>
    <property type="match status" value="1"/>
</dbReference>
<comment type="similarity">
    <text evidence="4 11">Belongs to the MoeA family.</text>
</comment>
<comment type="pathway">
    <text evidence="3 11">Cofactor biosynthesis; molybdopterin biosynthesis.</text>
</comment>
<dbReference type="InterPro" id="IPR036688">
    <property type="entry name" value="MoeA_C_domain_IV_sf"/>
</dbReference>
<dbReference type="EMBL" id="PEYM01000089">
    <property type="protein sequence ID" value="PIS29333.1"/>
    <property type="molecule type" value="Genomic_DNA"/>
</dbReference>
<evidence type="ECO:0000259" key="12">
    <source>
        <dbReference type="SMART" id="SM00852"/>
    </source>
</evidence>
<dbReference type="NCBIfam" id="TIGR00177">
    <property type="entry name" value="molyb_syn"/>
    <property type="match status" value="1"/>
</dbReference>
<dbReference type="Pfam" id="PF00994">
    <property type="entry name" value="MoCF_biosynth"/>
    <property type="match status" value="1"/>
</dbReference>
<evidence type="ECO:0000256" key="8">
    <source>
        <dbReference type="ARBA" id="ARBA00022842"/>
    </source>
</evidence>
<proteinExistence type="inferred from homology"/>
<name>A0A2H0XWL1_UNCSA</name>
<dbReference type="GO" id="GO:0006777">
    <property type="term" value="P:Mo-molybdopterin cofactor biosynthetic process"/>
    <property type="evidence" value="ECO:0007669"/>
    <property type="project" value="UniProtKB-UniRule"/>
</dbReference>
<dbReference type="Gene3D" id="2.170.190.11">
    <property type="entry name" value="Molybdopterin biosynthesis moea protein, domain 3"/>
    <property type="match status" value="1"/>
</dbReference>
<dbReference type="InterPro" id="IPR001453">
    <property type="entry name" value="MoaB/Mog_dom"/>
</dbReference>
<keyword evidence="5 11" id="KW-0500">Molybdenum</keyword>
<dbReference type="PROSITE" id="PS01079">
    <property type="entry name" value="MOCF_BIOSYNTHESIS_2"/>
    <property type="match status" value="1"/>
</dbReference>
<keyword evidence="6 11" id="KW-0808">Transferase</keyword>
<evidence type="ECO:0000256" key="4">
    <source>
        <dbReference type="ARBA" id="ARBA00010763"/>
    </source>
</evidence>